<proteinExistence type="predicted"/>
<keyword evidence="2" id="KW-0673">Quorum sensing</keyword>
<evidence type="ECO:0000256" key="5">
    <source>
        <dbReference type="ARBA" id="ARBA00022801"/>
    </source>
</evidence>
<evidence type="ECO:0000313" key="10">
    <source>
        <dbReference type="EMBL" id="WEY84771.1"/>
    </source>
</evidence>
<evidence type="ECO:0000256" key="3">
    <source>
        <dbReference type="ARBA" id="ARBA00022670"/>
    </source>
</evidence>
<dbReference type="SMART" id="SM00793">
    <property type="entry name" value="AgrB"/>
    <property type="match status" value="1"/>
</dbReference>
<keyword evidence="4 8" id="KW-0812">Transmembrane</keyword>
<accession>A0A0D1KNY2</accession>
<feature type="transmembrane region" description="Helical" evidence="8">
    <location>
        <begin position="173"/>
        <end position="190"/>
    </location>
</feature>
<evidence type="ECO:0000256" key="4">
    <source>
        <dbReference type="ARBA" id="ARBA00022692"/>
    </source>
</evidence>
<evidence type="ECO:0000313" key="11">
    <source>
        <dbReference type="Proteomes" id="UP000032247"/>
    </source>
</evidence>
<reference evidence="10" key="2">
    <citation type="submission" date="2023-03" db="EMBL/GenBank/DDBJ databases">
        <title>Complete genome sequences of 52 Bacillus and Priestia strains isolated from West-African fermentations and 26 reference strains from the DSMZ collection.</title>
        <authorList>
            <person name="Wiedenbein E.S."/>
            <person name="Canoy T.S."/>
            <person name="Hui Y."/>
            <person name="Parkouda C."/>
            <person name="Dawende C."/>
            <person name="Ametefe E."/>
            <person name="Jespersen L."/>
            <person name="Nielsen D.S."/>
        </authorList>
    </citation>
    <scope>NUCLEOTIDE SEQUENCE</scope>
    <source>
        <strain evidence="10">PRO56</strain>
    </source>
</reference>
<evidence type="ECO:0000256" key="6">
    <source>
        <dbReference type="ARBA" id="ARBA00022989"/>
    </source>
</evidence>
<dbReference type="RefSeq" id="WP_043858029.1">
    <property type="nucleotide sequence ID" value="NZ_CP141997.1"/>
</dbReference>
<evidence type="ECO:0000256" key="2">
    <source>
        <dbReference type="ARBA" id="ARBA00022654"/>
    </source>
</evidence>
<dbReference type="Proteomes" id="UP000032247">
    <property type="component" value="Unassembled WGS sequence"/>
</dbReference>
<dbReference type="GO" id="GO:0008233">
    <property type="term" value="F:peptidase activity"/>
    <property type="evidence" value="ECO:0007669"/>
    <property type="project" value="UniProtKB-KW"/>
</dbReference>
<protein>
    <submittedName>
        <fullName evidence="10">Accessory gene regulator B family protein</fullName>
    </submittedName>
</protein>
<organism evidence="9 11">
    <name type="scientific">Bacillus subtilis</name>
    <dbReference type="NCBI Taxonomy" id="1423"/>
    <lineage>
        <taxon>Bacteria</taxon>
        <taxon>Bacillati</taxon>
        <taxon>Bacillota</taxon>
        <taxon>Bacilli</taxon>
        <taxon>Bacillales</taxon>
        <taxon>Bacillaceae</taxon>
        <taxon>Bacillus</taxon>
    </lineage>
</organism>
<sequence>MFDLTPHKLAKKISKHIIHFNPEFRRLQDNIRYGLEWMLATVNQVFIVIILAEFFGYLAQALIVLASGGLFRMISGGSHFKNYNLCLIFSTLQILFITYISIEFESHFTFWTKSVLKILLVFSFFITFKNSPKLQKKKHLFTPDHKKKLKIGSIGIFSCLLLISLMGDDHHKYGIWMALILQSITLTNIWDKILLSLDKRF</sequence>
<dbReference type="InterPro" id="IPR006741">
    <property type="entry name" value="AgrB"/>
</dbReference>
<gene>
    <name evidence="10" type="ORF">P5633_21555</name>
    <name evidence="9" type="ORF">SC09_Contig25orf00435</name>
</gene>
<keyword evidence="1" id="KW-1003">Cell membrane</keyword>
<dbReference type="Proteomes" id="UP001214898">
    <property type="component" value="Chromosome"/>
</dbReference>
<dbReference type="GO" id="GO:0016020">
    <property type="term" value="C:membrane"/>
    <property type="evidence" value="ECO:0007669"/>
    <property type="project" value="InterPro"/>
</dbReference>
<evidence type="ECO:0000313" key="9">
    <source>
        <dbReference type="EMBL" id="KIU10635.1"/>
    </source>
</evidence>
<keyword evidence="5" id="KW-0378">Hydrolase</keyword>
<dbReference type="EMBL" id="CP120576">
    <property type="protein sequence ID" value="WEY84771.1"/>
    <property type="molecule type" value="Genomic_DNA"/>
</dbReference>
<feature type="transmembrane region" description="Helical" evidence="8">
    <location>
        <begin position="108"/>
        <end position="128"/>
    </location>
</feature>
<keyword evidence="3" id="KW-0645">Protease</keyword>
<evidence type="ECO:0000256" key="7">
    <source>
        <dbReference type="ARBA" id="ARBA00023136"/>
    </source>
</evidence>
<keyword evidence="7 8" id="KW-0472">Membrane</keyword>
<feature type="transmembrane region" description="Helical" evidence="8">
    <location>
        <begin position="83"/>
        <end position="102"/>
    </location>
</feature>
<dbReference type="PATRIC" id="fig|1423.173.peg.2747"/>
<dbReference type="AlphaFoldDB" id="A0A0D1KNY2"/>
<evidence type="ECO:0000256" key="1">
    <source>
        <dbReference type="ARBA" id="ARBA00022475"/>
    </source>
</evidence>
<evidence type="ECO:0000256" key="8">
    <source>
        <dbReference type="SAM" id="Phobius"/>
    </source>
</evidence>
<reference evidence="9 11" key="1">
    <citation type="submission" date="2014-12" db="EMBL/GenBank/DDBJ databases">
        <title>Comparative genome analysis of Bacillus coagulans HM-08, Clostridium butyricum HM-68, Bacillus subtilis HM-66 and Bacillus licheniformis BL-09.</title>
        <authorList>
            <person name="Zhang H."/>
        </authorList>
    </citation>
    <scope>NUCLEOTIDE SEQUENCE [LARGE SCALE GENOMIC DNA]</scope>
    <source>
        <strain evidence="9 11">HM-66</strain>
    </source>
</reference>
<dbReference type="GO" id="GO:0006508">
    <property type="term" value="P:proteolysis"/>
    <property type="evidence" value="ECO:0007669"/>
    <property type="project" value="UniProtKB-KW"/>
</dbReference>
<keyword evidence="6 8" id="KW-1133">Transmembrane helix</keyword>
<dbReference type="EMBL" id="JXBC01000004">
    <property type="protein sequence ID" value="KIU10635.1"/>
    <property type="molecule type" value="Genomic_DNA"/>
</dbReference>
<feature type="transmembrane region" description="Helical" evidence="8">
    <location>
        <begin position="45"/>
        <end position="71"/>
    </location>
</feature>
<dbReference type="Pfam" id="PF04647">
    <property type="entry name" value="AgrB"/>
    <property type="match status" value="1"/>
</dbReference>
<dbReference type="GO" id="GO:0009372">
    <property type="term" value="P:quorum sensing"/>
    <property type="evidence" value="ECO:0007669"/>
    <property type="project" value="UniProtKB-KW"/>
</dbReference>
<name>A0A0D1KNY2_BACIU</name>
<feature type="transmembrane region" description="Helical" evidence="8">
    <location>
        <begin position="149"/>
        <end position="167"/>
    </location>
</feature>